<dbReference type="EMBL" id="JARYGZ010000002">
    <property type="protein sequence ID" value="MDH7639965.1"/>
    <property type="molecule type" value="Genomic_DNA"/>
</dbReference>
<evidence type="ECO:0000313" key="2">
    <source>
        <dbReference type="Proteomes" id="UP001160625"/>
    </source>
</evidence>
<organism evidence="1 2">
    <name type="scientific">Sphingomonas oryzagri</name>
    <dbReference type="NCBI Taxonomy" id="3042314"/>
    <lineage>
        <taxon>Bacteria</taxon>
        <taxon>Pseudomonadati</taxon>
        <taxon>Pseudomonadota</taxon>
        <taxon>Alphaproteobacteria</taxon>
        <taxon>Sphingomonadales</taxon>
        <taxon>Sphingomonadaceae</taxon>
        <taxon>Sphingomonas</taxon>
    </lineage>
</organism>
<name>A0ABT6N3Z7_9SPHN</name>
<dbReference type="Proteomes" id="UP001160625">
    <property type="component" value="Unassembled WGS sequence"/>
</dbReference>
<proteinExistence type="predicted"/>
<protein>
    <recommendedName>
        <fullName evidence="3">XRE family transcriptional regulator</fullName>
    </recommendedName>
</protein>
<accession>A0ABT6N3Z7</accession>
<sequence length="122" mass="13249">MSLPGMDRKLPHPPLGGDADLSLEIAAALRREFGDLPATVKRIAQLANARERTVKNWLAGNNGPCGDKLVALMRHSDQVLEVVLRLSGRADLLRAARMDDALAKVQASLRNMEGLLDQKASE</sequence>
<reference evidence="1" key="1">
    <citation type="submission" date="2023-04" db="EMBL/GenBank/DDBJ databases">
        <title>Sphingomonas sp. MAHUQ-71 isolated from rice field.</title>
        <authorList>
            <person name="Huq M.A."/>
        </authorList>
    </citation>
    <scope>NUCLEOTIDE SEQUENCE</scope>
    <source>
        <strain evidence="1">MAHUQ-71</strain>
    </source>
</reference>
<dbReference type="RefSeq" id="WP_281045329.1">
    <property type="nucleotide sequence ID" value="NZ_JARYGZ010000002.1"/>
</dbReference>
<evidence type="ECO:0000313" key="1">
    <source>
        <dbReference type="EMBL" id="MDH7639965.1"/>
    </source>
</evidence>
<keyword evidence="2" id="KW-1185">Reference proteome</keyword>
<evidence type="ECO:0008006" key="3">
    <source>
        <dbReference type="Google" id="ProtNLM"/>
    </source>
</evidence>
<gene>
    <name evidence="1" type="ORF">QGN17_14610</name>
</gene>
<comment type="caution">
    <text evidence="1">The sequence shown here is derived from an EMBL/GenBank/DDBJ whole genome shotgun (WGS) entry which is preliminary data.</text>
</comment>